<proteinExistence type="predicted"/>
<keyword evidence="4" id="KW-0804">Transcription</keyword>
<evidence type="ECO:0000256" key="4">
    <source>
        <dbReference type="ARBA" id="ARBA00023163"/>
    </source>
</evidence>
<reference evidence="7" key="1">
    <citation type="journal article" date="2021" name="PeerJ">
        <title>Extensive microbial diversity within the chicken gut microbiome revealed by metagenomics and culture.</title>
        <authorList>
            <person name="Gilroy R."/>
            <person name="Ravi A."/>
            <person name="Getino M."/>
            <person name="Pursley I."/>
            <person name="Horton D.L."/>
            <person name="Alikhan N.F."/>
            <person name="Baker D."/>
            <person name="Gharbi K."/>
            <person name="Hall N."/>
            <person name="Watson M."/>
            <person name="Adriaenssens E.M."/>
            <person name="Foster-Nyarko E."/>
            <person name="Jarju S."/>
            <person name="Secka A."/>
            <person name="Antonio M."/>
            <person name="Oren A."/>
            <person name="Chaudhuri R.R."/>
            <person name="La Ragione R."/>
            <person name="Hildebrand F."/>
            <person name="Pallen M.J."/>
        </authorList>
    </citation>
    <scope>NUCLEOTIDE SEQUENCE</scope>
    <source>
        <strain evidence="7">CHK180-15479</strain>
    </source>
</reference>
<evidence type="ECO:0000313" key="7">
    <source>
        <dbReference type="EMBL" id="HJC06283.1"/>
    </source>
</evidence>
<dbReference type="PROSITE" id="PS50937">
    <property type="entry name" value="HTH_MERR_2"/>
    <property type="match status" value="1"/>
</dbReference>
<sequence length="267" mass="31166">MLSIGQMSKICAVSVKTLRHYDKIGLLKPRRTDPENGYRYYEEEQIETMLLIGRLKRYGFSLTEMEAMLAEKQGQELFVQLSRQKLRLERQMTHLSLTIQEMEQHLREFERTGDIMSYQKKYEVRVRESEEQPILTRRQKMSVEEFGTYYGKIFERIAREGLNPDGVTLAIYHDQEFDPACSDIELGVGIREREQADKTLPVRTCAVTIHKGAYAGLPDAYGAIVSWIHANGWAIDGAPYEIYRKTFREGLPPQEWETEIFFPVKRV</sequence>
<gene>
    <name evidence="7" type="ORF">H9704_09040</name>
</gene>
<dbReference type="PANTHER" id="PTHR30204">
    <property type="entry name" value="REDOX-CYCLING DRUG-SENSING TRANSCRIPTIONAL ACTIVATOR SOXR"/>
    <property type="match status" value="1"/>
</dbReference>
<dbReference type="InterPro" id="IPR029442">
    <property type="entry name" value="GyrI-like"/>
</dbReference>
<keyword evidence="5" id="KW-0175">Coiled coil</keyword>
<comment type="caution">
    <text evidence="7">The sequence shown here is derived from an EMBL/GenBank/DDBJ whole genome shotgun (WGS) entry which is preliminary data.</text>
</comment>
<name>A0A9D2N1F3_9FIRM</name>
<keyword evidence="1" id="KW-0678">Repressor</keyword>
<dbReference type="GO" id="GO:0003700">
    <property type="term" value="F:DNA-binding transcription factor activity"/>
    <property type="evidence" value="ECO:0007669"/>
    <property type="project" value="InterPro"/>
</dbReference>
<keyword evidence="3" id="KW-0238">DNA-binding</keyword>
<dbReference type="SMART" id="SM00422">
    <property type="entry name" value="HTH_MERR"/>
    <property type="match status" value="1"/>
</dbReference>
<accession>A0A9D2N1F3</accession>
<dbReference type="InterPro" id="IPR011256">
    <property type="entry name" value="Reg_factor_effector_dom_sf"/>
</dbReference>
<dbReference type="Gene3D" id="3.20.80.10">
    <property type="entry name" value="Regulatory factor, effector binding domain"/>
    <property type="match status" value="1"/>
</dbReference>
<dbReference type="EMBL" id="DWWT01000042">
    <property type="protein sequence ID" value="HJC06283.1"/>
    <property type="molecule type" value="Genomic_DNA"/>
</dbReference>
<evidence type="ECO:0000256" key="5">
    <source>
        <dbReference type="SAM" id="Coils"/>
    </source>
</evidence>
<dbReference type="PANTHER" id="PTHR30204:SF69">
    <property type="entry name" value="MERR-FAMILY TRANSCRIPTIONAL REGULATOR"/>
    <property type="match status" value="1"/>
</dbReference>
<dbReference type="AlphaFoldDB" id="A0A9D2N1F3"/>
<organism evidence="7 8">
    <name type="scientific">Candidatus Enterocloster excrementipullorum</name>
    <dbReference type="NCBI Taxonomy" id="2838559"/>
    <lineage>
        <taxon>Bacteria</taxon>
        <taxon>Bacillati</taxon>
        <taxon>Bacillota</taxon>
        <taxon>Clostridia</taxon>
        <taxon>Lachnospirales</taxon>
        <taxon>Lachnospiraceae</taxon>
        <taxon>Enterocloster</taxon>
    </lineage>
</organism>
<evidence type="ECO:0000259" key="6">
    <source>
        <dbReference type="PROSITE" id="PS50937"/>
    </source>
</evidence>
<dbReference type="GO" id="GO:0003677">
    <property type="term" value="F:DNA binding"/>
    <property type="evidence" value="ECO:0007669"/>
    <property type="project" value="UniProtKB-KW"/>
</dbReference>
<feature type="coiled-coil region" evidence="5">
    <location>
        <begin position="85"/>
        <end position="112"/>
    </location>
</feature>
<dbReference type="InterPro" id="IPR009061">
    <property type="entry name" value="DNA-bd_dom_put_sf"/>
</dbReference>
<dbReference type="InterPro" id="IPR010499">
    <property type="entry name" value="AraC_E-bd"/>
</dbReference>
<keyword evidence="2" id="KW-0805">Transcription regulation</keyword>
<dbReference type="SMART" id="SM00871">
    <property type="entry name" value="AraC_E_bind"/>
    <property type="match status" value="1"/>
</dbReference>
<dbReference type="SUPFAM" id="SSF46955">
    <property type="entry name" value="Putative DNA-binding domain"/>
    <property type="match status" value="1"/>
</dbReference>
<protein>
    <submittedName>
        <fullName evidence="7">MerR family transcriptional regulator</fullName>
    </submittedName>
</protein>
<evidence type="ECO:0000313" key="8">
    <source>
        <dbReference type="Proteomes" id="UP000823910"/>
    </source>
</evidence>
<dbReference type="Gene3D" id="1.10.1660.10">
    <property type="match status" value="1"/>
</dbReference>
<dbReference type="Pfam" id="PF13411">
    <property type="entry name" value="MerR_1"/>
    <property type="match status" value="1"/>
</dbReference>
<feature type="domain" description="HTH merR-type" evidence="6">
    <location>
        <begin position="1"/>
        <end position="71"/>
    </location>
</feature>
<evidence type="ECO:0000256" key="3">
    <source>
        <dbReference type="ARBA" id="ARBA00023125"/>
    </source>
</evidence>
<dbReference type="InterPro" id="IPR000551">
    <property type="entry name" value="MerR-type_HTH_dom"/>
</dbReference>
<dbReference type="CDD" id="cd01107">
    <property type="entry name" value="HTH_BmrR"/>
    <property type="match status" value="1"/>
</dbReference>
<dbReference type="Pfam" id="PF06445">
    <property type="entry name" value="GyrI-like"/>
    <property type="match status" value="1"/>
</dbReference>
<dbReference type="Proteomes" id="UP000823910">
    <property type="component" value="Unassembled WGS sequence"/>
</dbReference>
<evidence type="ECO:0000256" key="2">
    <source>
        <dbReference type="ARBA" id="ARBA00023015"/>
    </source>
</evidence>
<dbReference type="InterPro" id="IPR047057">
    <property type="entry name" value="MerR_fam"/>
</dbReference>
<reference evidence="7" key="2">
    <citation type="submission" date="2021-04" db="EMBL/GenBank/DDBJ databases">
        <authorList>
            <person name="Gilroy R."/>
        </authorList>
    </citation>
    <scope>NUCLEOTIDE SEQUENCE</scope>
    <source>
        <strain evidence="7">CHK180-15479</strain>
    </source>
</reference>
<dbReference type="SUPFAM" id="SSF55136">
    <property type="entry name" value="Probable bacterial effector-binding domain"/>
    <property type="match status" value="1"/>
</dbReference>
<evidence type="ECO:0000256" key="1">
    <source>
        <dbReference type="ARBA" id="ARBA00022491"/>
    </source>
</evidence>